<sequence length="109" mass="12473">MPCPKLVRLSYGFAKAFLISLQKTMIYYNEIFAKLSITRKKKIMKRTMIYAFTLLVSIVNAITTFCKSSGSLINPLVKISPNPLVPGEYITFEVSGELSQTYFKYCSWH</sequence>
<keyword evidence="1" id="KW-0472">Membrane</keyword>
<name>U9USQ1_RHIID</name>
<evidence type="ECO:0000256" key="1">
    <source>
        <dbReference type="SAM" id="Phobius"/>
    </source>
</evidence>
<dbReference type="AlphaFoldDB" id="U9USQ1"/>
<proteinExistence type="predicted"/>
<keyword evidence="1" id="KW-1133">Transmembrane helix</keyword>
<accession>U9USQ1</accession>
<dbReference type="HOGENOM" id="CLU_2185315_0_0_1"/>
<feature type="transmembrane region" description="Helical" evidence="1">
    <location>
        <begin position="47"/>
        <end position="65"/>
    </location>
</feature>
<protein>
    <submittedName>
        <fullName evidence="2">Uncharacterized protein</fullName>
    </submittedName>
</protein>
<evidence type="ECO:0000313" key="2">
    <source>
        <dbReference type="EMBL" id="ESA21558.1"/>
    </source>
</evidence>
<keyword evidence="1" id="KW-0812">Transmembrane</keyword>
<organism evidence="2">
    <name type="scientific">Rhizophagus irregularis (strain DAOM 181602 / DAOM 197198 / MUCL 43194)</name>
    <name type="common">Arbuscular mycorrhizal fungus</name>
    <name type="synonym">Glomus intraradices</name>
    <dbReference type="NCBI Taxonomy" id="747089"/>
    <lineage>
        <taxon>Eukaryota</taxon>
        <taxon>Fungi</taxon>
        <taxon>Fungi incertae sedis</taxon>
        <taxon>Mucoromycota</taxon>
        <taxon>Glomeromycotina</taxon>
        <taxon>Glomeromycetes</taxon>
        <taxon>Glomerales</taxon>
        <taxon>Glomeraceae</taxon>
        <taxon>Rhizophagus</taxon>
    </lineage>
</organism>
<reference evidence="2" key="1">
    <citation type="submission" date="2013-07" db="EMBL/GenBank/DDBJ databases">
        <title>The genome of an arbuscular mycorrhizal fungus provides insights into the evolution of the oldest plant symbiosis.</title>
        <authorList>
            <consortium name="DOE Joint Genome Institute"/>
            <person name="Tisserant E."/>
            <person name="Malbreil M."/>
            <person name="Kuo A."/>
            <person name="Kohler A."/>
            <person name="Symeonidi A."/>
            <person name="Balestrini R."/>
            <person name="Charron P."/>
            <person name="Duensing N."/>
            <person name="Frei-dit-Frey N."/>
            <person name="Gianinazzi-Pearson V."/>
            <person name="Gilbert B."/>
            <person name="Handa Y."/>
            <person name="Hijri M."/>
            <person name="Kaul R."/>
            <person name="Kawaguchi M."/>
            <person name="Krajinski F."/>
            <person name="Lammers P."/>
            <person name="Lapierre D."/>
            <person name="Masclaux F.G."/>
            <person name="Murat C."/>
            <person name="Morin E."/>
            <person name="Ndikumana S."/>
            <person name="Pagni M."/>
            <person name="Petitpierre D."/>
            <person name="Requena N."/>
            <person name="Rosikiewicz P."/>
            <person name="Riley R."/>
            <person name="Saito K."/>
            <person name="San Clemente H."/>
            <person name="Shapiro H."/>
            <person name="van Tuinen D."/>
            <person name="Becard G."/>
            <person name="Bonfante P."/>
            <person name="Paszkowski U."/>
            <person name="Shachar-Hill Y."/>
            <person name="Young J.P."/>
            <person name="Sanders I.R."/>
            <person name="Henrissat B."/>
            <person name="Rensing S.A."/>
            <person name="Grigoriev I.V."/>
            <person name="Corradi N."/>
            <person name="Roux C."/>
            <person name="Martin F."/>
        </authorList>
    </citation>
    <scope>NUCLEOTIDE SEQUENCE</scope>
    <source>
        <strain evidence="2">DAOM 197198</strain>
    </source>
</reference>
<gene>
    <name evidence="2" type="ORF">GLOINDRAFT_91816</name>
</gene>
<dbReference type="EMBL" id="KI276304">
    <property type="protein sequence ID" value="ESA21558.1"/>
    <property type="molecule type" value="Genomic_DNA"/>
</dbReference>